<proteinExistence type="inferred from homology"/>
<gene>
    <name evidence="3" type="ORF">SAMN05444486_101263</name>
</gene>
<feature type="domain" description="Aminoglycoside phosphotransferase" evidence="2">
    <location>
        <begin position="24"/>
        <end position="265"/>
    </location>
</feature>
<protein>
    <submittedName>
        <fullName evidence="3">Ser/Thr protein kinase RdoA involved in Cpx stress response, MazF antagonist</fullName>
    </submittedName>
</protein>
<dbReference type="Gene3D" id="3.30.200.20">
    <property type="entry name" value="Phosphorylase Kinase, domain 1"/>
    <property type="match status" value="1"/>
</dbReference>
<dbReference type="PANTHER" id="PTHR21064:SF6">
    <property type="entry name" value="AMINOGLYCOSIDE PHOSPHOTRANSFERASE DOMAIN-CONTAINING PROTEIN"/>
    <property type="match status" value="1"/>
</dbReference>
<dbReference type="Pfam" id="PF01636">
    <property type="entry name" value="APH"/>
    <property type="match status" value="1"/>
</dbReference>
<evidence type="ECO:0000259" key="2">
    <source>
        <dbReference type="Pfam" id="PF01636"/>
    </source>
</evidence>
<dbReference type="STRING" id="576131.SAMN05444486_101263"/>
<dbReference type="EMBL" id="FNPR01000001">
    <property type="protein sequence ID" value="SDY11482.1"/>
    <property type="molecule type" value="Genomic_DNA"/>
</dbReference>
<evidence type="ECO:0000256" key="1">
    <source>
        <dbReference type="ARBA" id="ARBA00038240"/>
    </source>
</evidence>
<keyword evidence="3" id="KW-0418">Kinase</keyword>
<reference evidence="3 4" key="1">
    <citation type="submission" date="2016-10" db="EMBL/GenBank/DDBJ databases">
        <authorList>
            <person name="de Groot N.N."/>
        </authorList>
    </citation>
    <scope>NUCLEOTIDE SEQUENCE [LARGE SCALE GENOMIC DNA]</scope>
    <source>
        <strain evidence="3 4">DSM 24677</strain>
    </source>
</reference>
<dbReference type="AlphaFoldDB" id="A0A1H3H7I9"/>
<keyword evidence="4" id="KW-1185">Reference proteome</keyword>
<dbReference type="Gene3D" id="3.90.1200.10">
    <property type="match status" value="1"/>
</dbReference>
<dbReference type="GO" id="GO:0019202">
    <property type="term" value="F:amino acid kinase activity"/>
    <property type="evidence" value="ECO:0007669"/>
    <property type="project" value="TreeGrafter"/>
</dbReference>
<dbReference type="PANTHER" id="PTHR21064">
    <property type="entry name" value="AMINOGLYCOSIDE PHOSPHOTRANSFERASE DOMAIN-CONTAINING PROTEIN-RELATED"/>
    <property type="match status" value="1"/>
</dbReference>
<accession>A0A1H3H7I9</accession>
<dbReference type="InterPro" id="IPR011009">
    <property type="entry name" value="Kinase-like_dom_sf"/>
</dbReference>
<dbReference type="InterPro" id="IPR050249">
    <property type="entry name" value="Pseudomonas-type_ThrB"/>
</dbReference>
<sequence length="311" mass="34086">MSLAGAAKAAAVWGFESPRITLAAARENVVYRLDAGEIYALRMHRVGYRSAEELRHELAWIGAMAEAGLPVPRPVALPSGALVTEVEGQLVSVVTWLGGAPLGAPSEMKNVRDRPAFCRKLGEAMAALHEACDAWPPAKGFARPAWDRAGLLGDAPLWGRFWEHPDFNAVERDLLMAARAQADKDLAALEGALDYGLIHADLVGQNVMWDGVNVGLIDFDDGGYGFRVFELATFLLRYMDEPDYPELRVALCEGYGVRAAIDPQELHLFLMLRAFTYPGWFMDRSDEPNTAARAARANATALKLAQAFMER</sequence>
<comment type="similarity">
    <text evidence="1">Belongs to the pseudomonas-type ThrB family.</text>
</comment>
<dbReference type="InterPro" id="IPR002575">
    <property type="entry name" value="Aminoglycoside_PTrfase"/>
</dbReference>
<keyword evidence="3" id="KW-0808">Transferase</keyword>
<evidence type="ECO:0000313" key="3">
    <source>
        <dbReference type="EMBL" id="SDY11482.1"/>
    </source>
</evidence>
<evidence type="ECO:0000313" key="4">
    <source>
        <dbReference type="Proteomes" id="UP000199026"/>
    </source>
</evidence>
<organism evidence="3 4">
    <name type="scientific">Lentibacter algarum</name>
    <dbReference type="NCBI Taxonomy" id="576131"/>
    <lineage>
        <taxon>Bacteria</taxon>
        <taxon>Pseudomonadati</taxon>
        <taxon>Pseudomonadota</taxon>
        <taxon>Alphaproteobacteria</taxon>
        <taxon>Rhodobacterales</taxon>
        <taxon>Roseobacteraceae</taxon>
        <taxon>Lentibacter</taxon>
    </lineage>
</organism>
<dbReference type="SUPFAM" id="SSF56112">
    <property type="entry name" value="Protein kinase-like (PK-like)"/>
    <property type="match status" value="1"/>
</dbReference>
<dbReference type="Proteomes" id="UP000199026">
    <property type="component" value="Unassembled WGS sequence"/>
</dbReference>
<name>A0A1H3H7I9_9RHOB</name>